<evidence type="ECO:0000256" key="2">
    <source>
        <dbReference type="PROSITE-ProRule" id="PRU00169"/>
    </source>
</evidence>
<keyword evidence="1" id="KW-0238">DNA-binding</keyword>
<proteinExistence type="predicted"/>
<keyword evidence="2" id="KW-0597">Phosphoprotein</keyword>
<dbReference type="Gene3D" id="3.40.50.2300">
    <property type="match status" value="1"/>
</dbReference>
<dbReference type="PROSITE" id="PS50110">
    <property type="entry name" value="RESPONSE_REGULATORY"/>
    <property type="match status" value="1"/>
</dbReference>
<dbReference type="GO" id="GO:0000976">
    <property type="term" value="F:transcription cis-regulatory region binding"/>
    <property type="evidence" value="ECO:0007669"/>
    <property type="project" value="TreeGrafter"/>
</dbReference>
<dbReference type="SUPFAM" id="SSF52172">
    <property type="entry name" value="CheY-like"/>
    <property type="match status" value="1"/>
</dbReference>
<dbReference type="HOGENOM" id="CLU_000445_69_9_5"/>
<dbReference type="InterPro" id="IPR001789">
    <property type="entry name" value="Sig_transdc_resp-reg_receiver"/>
</dbReference>
<dbReference type="InterPro" id="IPR011006">
    <property type="entry name" value="CheY-like_superfamily"/>
</dbReference>
<feature type="modified residue" description="4-aspartylphosphate" evidence="2">
    <location>
        <position position="51"/>
    </location>
</feature>
<dbReference type="AlphaFoldDB" id="Q07KZ9"/>
<dbReference type="STRING" id="316055.RPE_3455"/>
<evidence type="ECO:0000256" key="1">
    <source>
        <dbReference type="ARBA" id="ARBA00023125"/>
    </source>
</evidence>
<dbReference type="KEGG" id="rpe:RPE_3455"/>
<feature type="domain" description="Response regulatory" evidence="3">
    <location>
        <begin position="2"/>
        <end position="116"/>
    </location>
</feature>
<evidence type="ECO:0000259" key="3">
    <source>
        <dbReference type="PROSITE" id="PS50110"/>
    </source>
</evidence>
<dbReference type="eggNOG" id="COG0745">
    <property type="taxonomic scope" value="Bacteria"/>
</dbReference>
<dbReference type="InterPro" id="IPR039420">
    <property type="entry name" value="WalR-like"/>
</dbReference>
<name>Q07KZ9_RHOP5</name>
<dbReference type="GO" id="GO:0000156">
    <property type="term" value="F:phosphorelay response regulator activity"/>
    <property type="evidence" value="ECO:0007669"/>
    <property type="project" value="TreeGrafter"/>
</dbReference>
<gene>
    <name evidence="4" type="ordered locus">RPE_3455</name>
</gene>
<dbReference type="PANTHER" id="PTHR48111:SF36">
    <property type="entry name" value="TRANSCRIPTIONAL REGULATORY PROTEIN CUTR"/>
    <property type="match status" value="1"/>
</dbReference>
<sequence length="116" mass="12615">MRILLAADQPEMVTALRAALARHDMLVDHAPDLSEAEVITAEGNYDAIVLDRRLPDGDGLSLIPKLRESGNAAPVLVLTARDELADRVSGLDSSADDYLGKPFVNKRRSRGLTHSR</sequence>
<dbReference type="Pfam" id="PF00072">
    <property type="entry name" value="Response_reg"/>
    <property type="match status" value="1"/>
</dbReference>
<protein>
    <submittedName>
        <fullName evidence="4">Response regulator receiver protein</fullName>
    </submittedName>
</protein>
<dbReference type="GO" id="GO:0006355">
    <property type="term" value="P:regulation of DNA-templated transcription"/>
    <property type="evidence" value="ECO:0007669"/>
    <property type="project" value="TreeGrafter"/>
</dbReference>
<dbReference type="PANTHER" id="PTHR48111">
    <property type="entry name" value="REGULATOR OF RPOS"/>
    <property type="match status" value="1"/>
</dbReference>
<dbReference type="GO" id="GO:0005829">
    <property type="term" value="C:cytosol"/>
    <property type="evidence" value="ECO:0007669"/>
    <property type="project" value="TreeGrafter"/>
</dbReference>
<evidence type="ECO:0000313" key="4">
    <source>
        <dbReference type="EMBL" id="ABJ07385.1"/>
    </source>
</evidence>
<dbReference type="EMBL" id="CP000463">
    <property type="protein sequence ID" value="ABJ07385.1"/>
    <property type="molecule type" value="Genomic_DNA"/>
</dbReference>
<dbReference type="GO" id="GO:0032993">
    <property type="term" value="C:protein-DNA complex"/>
    <property type="evidence" value="ECO:0007669"/>
    <property type="project" value="TreeGrafter"/>
</dbReference>
<dbReference type="SMART" id="SM00448">
    <property type="entry name" value="REC"/>
    <property type="match status" value="1"/>
</dbReference>
<accession>Q07KZ9</accession>
<organism evidence="4">
    <name type="scientific">Rhodopseudomonas palustris (strain BisA53)</name>
    <dbReference type="NCBI Taxonomy" id="316055"/>
    <lineage>
        <taxon>Bacteria</taxon>
        <taxon>Pseudomonadati</taxon>
        <taxon>Pseudomonadota</taxon>
        <taxon>Alphaproteobacteria</taxon>
        <taxon>Hyphomicrobiales</taxon>
        <taxon>Nitrobacteraceae</taxon>
        <taxon>Rhodopseudomonas</taxon>
    </lineage>
</organism>
<reference evidence="4" key="1">
    <citation type="submission" date="2006-09" db="EMBL/GenBank/DDBJ databases">
        <title>Complete sequence of Rhodopseudomonas palustris BisA53.</title>
        <authorList>
            <consortium name="US DOE Joint Genome Institute"/>
            <person name="Copeland A."/>
            <person name="Lucas S."/>
            <person name="Lapidus A."/>
            <person name="Barry K."/>
            <person name="Detter J.C."/>
            <person name="Glavina del Rio T."/>
            <person name="Hammon N."/>
            <person name="Israni S."/>
            <person name="Dalin E."/>
            <person name="Tice H."/>
            <person name="Pitluck S."/>
            <person name="Chain P."/>
            <person name="Malfatti S."/>
            <person name="Shin M."/>
            <person name="Vergez L."/>
            <person name="Schmutz J."/>
            <person name="Larimer F."/>
            <person name="Land M."/>
            <person name="Hauser L."/>
            <person name="Pelletier D.A."/>
            <person name="Kyrpides N."/>
            <person name="Kim E."/>
            <person name="Harwood C.S."/>
            <person name="Oda Y."/>
            <person name="Richardson P."/>
        </authorList>
    </citation>
    <scope>NUCLEOTIDE SEQUENCE [LARGE SCALE GENOMIC DNA]</scope>
    <source>
        <strain evidence="4">BisA53</strain>
    </source>
</reference>